<dbReference type="Pfam" id="PF02875">
    <property type="entry name" value="Mur_ligase_C"/>
    <property type="match status" value="1"/>
</dbReference>
<dbReference type="Gene3D" id="3.40.1190.10">
    <property type="entry name" value="Mur-like, catalytic domain"/>
    <property type="match status" value="1"/>
</dbReference>
<comment type="PTM">
    <text evidence="7">Carboxylation is probably crucial for Mg(2+) binding and, consequently, for the gamma-phosphate positioning of ATP.</text>
</comment>
<feature type="binding site" evidence="7">
    <location>
        <begin position="158"/>
        <end position="159"/>
    </location>
    <ligand>
        <name>UDP-N-acetyl-alpha-D-muramoyl-L-alanyl-D-glutamate</name>
        <dbReference type="ChEBI" id="CHEBI:83900"/>
    </ligand>
</feature>
<dbReference type="RefSeq" id="WP_153303814.1">
    <property type="nucleotide sequence ID" value="NZ_LWLG01000015.1"/>
</dbReference>
<dbReference type="EMBL" id="LWLG01000015">
    <property type="protein sequence ID" value="OAQ20134.1"/>
    <property type="molecule type" value="Genomic_DNA"/>
</dbReference>
<dbReference type="GO" id="GO:0005737">
    <property type="term" value="C:cytoplasm"/>
    <property type="evidence" value="ECO:0007669"/>
    <property type="project" value="UniProtKB-SubCell"/>
</dbReference>
<evidence type="ECO:0000256" key="8">
    <source>
        <dbReference type="RuleBase" id="RU004135"/>
    </source>
</evidence>
<dbReference type="GO" id="GO:0008360">
    <property type="term" value="P:regulation of cell shape"/>
    <property type="evidence" value="ECO:0007669"/>
    <property type="project" value="UniProtKB-KW"/>
</dbReference>
<dbReference type="PANTHER" id="PTHR23135:SF4">
    <property type="entry name" value="UDP-N-ACETYLMURAMOYL-L-ALANYL-D-GLUTAMATE--2,6-DIAMINOPIMELATE LIGASE MURE HOMOLOG, CHLOROPLASTIC"/>
    <property type="match status" value="1"/>
</dbReference>
<dbReference type="GO" id="GO:0000287">
    <property type="term" value="F:magnesium ion binding"/>
    <property type="evidence" value="ECO:0007669"/>
    <property type="project" value="UniProtKB-UniRule"/>
</dbReference>
<dbReference type="InterPro" id="IPR013221">
    <property type="entry name" value="Mur_ligase_cen"/>
</dbReference>
<dbReference type="InterPro" id="IPR036565">
    <property type="entry name" value="Mur-like_cat_sf"/>
</dbReference>
<feature type="binding site" evidence="7">
    <location>
        <position position="36"/>
    </location>
    <ligand>
        <name>UDP-N-acetyl-alpha-D-muramoyl-L-alanyl-D-glutamate</name>
        <dbReference type="ChEBI" id="CHEBI:83900"/>
    </ligand>
</feature>
<dbReference type="InterPro" id="IPR005761">
    <property type="entry name" value="UDP-N-AcMur-Glu-dNH2Pim_ligase"/>
</dbReference>
<dbReference type="InterPro" id="IPR000713">
    <property type="entry name" value="Mur_ligase_N"/>
</dbReference>
<dbReference type="GO" id="GO:0071555">
    <property type="term" value="P:cell wall organization"/>
    <property type="evidence" value="ECO:0007669"/>
    <property type="project" value="UniProtKB-KW"/>
</dbReference>
<feature type="binding site" evidence="7">
    <location>
        <position position="193"/>
    </location>
    <ligand>
        <name>UDP-N-acetyl-alpha-D-muramoyl-L-alanyl-D-glutamate</name>
        <dbReference type="ChEBI" id="CHEBI:83900"/>
    </ligand>
</feature>
<evidence type="ECO:0000256" key="7">
    <source>
        <dbReference type="HAMAP-Rule" id="MF_00208"/>
    </source>
</evidence>
<evidence type="ECO:0000256" key="1">
    <source>
        <dbReference type="ARBA" id="ARBA00005898"/>
    </source>
</evidence>
<gene>
    <name evidence="7" type="primary">murE</name>
    <name evidence="12" type="ORF">TDIS_1760</name>
</gene>
<evidence type="ECO:0000256" key="4">
    <source>
        <dbReference type="ARBA" id="ARBA00022984"/>
    </source>
</evidence>
<comment type="cofactor">
    <cofactor evidence="7">
        <name>Mg(2+)</name>
        <dbReference type="ChEBI" id="CHEBI:18420"/>
    </cofactor>
</comment>
<feature type="short sequence motif" description="Meso-diaminopimelate recognition motif" evidence="7">
    <location>
        <begin position="407"/>
        <end position="410"/>
    </location>
</feature>
<keyword evidence="6 7" id="KW-0961">Cell wall biogenesis/degradation</keyword>
<evidence type="ECO:0000313" key="12">
    <source>
        <dbReference type="EMBL" id="OAQ20134.1"/>
    </source>
</evidence>
<dbReference type="InterPro" id="IPR004101">
    <property type="entry name" value="Mur_ligase_C"/>
</dbReference>
<feature type="binding site" evidence="7">
    <location>
        <begin position="407"/>
        <end position="410"/>
    </location>
    <ligand>
        <name>meso-2,6-diaminopimelate</name>
        <dbReference type="ChEBI" id="CHEBI:57791"/>
    </ligand>
</feature>
<dbReference type="OrthoDB" id="9800958at2"/>
<feature type="binding site" evidence="7">
    <location>
        <begin position="116"/>
        <end position="122"/>
    </location>
    <ligand>
        <name>ATP</name>
        <dbReference type="ChEBI" id="CHEBI:30616"/>
    </ligand>
</feature>
<dbReference type="GO" id="GO:0005524">
    <property type="term" value="F:ATP binding"/>
    <property type="evidence" value="ECO:0007669"/>
    <property type="project" value="UniProtKB-UniRule"/>
</dbReference>
<dbReference type="SUPFAM" id="SSF63418">
    <property type="entry name" value="MurE/MurF N-terminal domain"/>
    <property type="match status" value="1"/>
</dbReference>
<dbReference type="Pfam" id="PF01225">
    <property type="entry name" value="Mur_ligase"/>
    <property type="match status" value="1"/>
</dbReference>
<keyword evidence="4 7" id="KW-0573">Peptidoglycan synthesis</keyword>
<evidence type="ECO:0000256" key="6">
    <source>
        <dbReference type="ARBA" id="ARBA00023316"/>
    </source>
</evidence>
<comment type="pathway">
    <text evidence="7 8">Cell wall biogenesis; peptidoglycan biosynthesis.</text>
</comment>
<keyword evidence="7 12" id="KW-0436">Ligase</keyword>
<dbReference type="Gene3D" id="3.90.190.20">
    <property type="entry name" value="Mur ligase, C-terminal domain"/>
    <property type="match status" value="1"/>
</dbReference>
<dbReference type="InterPro" id="IPR035911">
    <property type="entry name" value="MurE/MurF_N"/>
</dbReference>
<dbReference type="GO" id="GO:0051301">
    <property type="term" value="P:cell division"/>
    <property type="evidence" value="ECO:0007669"/>
    <property type="project" value="UniProtKB-KW"/>
</dbReference>
<keyword evidence="5 7" id="KW-0131">Cell cycle</keyword>
<reference evidence="12 13" key="1">
    <citation type="submission" date="2016-04" db="EMBL/GenBank/DDBJ databases">
        <title>Genome analysis of Thermosulfurimonas dismutans, the first thermophilic sulfur-disproportionating bacterium of the phylum Thermodesulfobacteria.</title>
        <authorList>
            <person name="Mardanov A.V."/>
            <person name="Beletsky A.V."/>
            <person name="Kadnikov V.V."/>
            <person name="Slobodkin A.I."/>
            <person name="Ravin N.V."/>
        </authorList>
    </citation>
    <scope>NUCLEOTIDE SEQUENCE [LARGE SCALE GENOMIC DNA]</scope>
    <source>
        <strain evidence="12 13">S95</strain>
    </source>
</reference>
<comment type="subcellular location">
    <subcellularLocation>
        <location evidence="7 8">Cytoplasm</location>
    </subcellularLocation>
</comment>
<feature type="binding site" evidence="7">
    <location>
        <position position="383"/>
    </location>
    <ligand>
        <name>meso-2,6-diaminopimelate</name>
        <dbReference type="ChEBI" id="CHEBI:57791"/>
    </ligand>
</feature>
<comment type="caution">
    <text evidence="7">Lacks conserved residue(s) required for the propagation of feature annotation.</text>
</comment>
<name>A0A179D234_9BACT</name>
<dbReference type="GO" id="GO:0009252">
    <property type="term" value="P:peptidoglycan biosynthetic process"/>
    <property type="evidence" value="ECO:0007669"/>
    <property type="project" value="UniProtKB-UniRule"/>
</dbReference>
<comment type="caution">
    <text evidence="12">The sequence shown here is derived from an EMBL/GenBank/DDBJ whole genome shotgun (WGS) entry which is preliminary data.</text>
</comment>
<comment type="catalytic activity">
    <reaction evidence="7">
        <text>UDP-N-acetyl-alpha-D-muramoyl-L-alanyl-D-glutamate + meso-2,6-diaminopimelate + ATP = UDP-N-acetyl-alpha-D-muramoyl-L-alanyl-gamma-D-glutamyl-meso-2,6-diaminopimelate + ADP + phosphate + H(+)</text>
        <dbReference type="Rhea" id="RHEA:23676"/>
        <dbReference type="ChEBI" id="CHEBI:15378"/>
        <dbReference type="ChEBI" id="CHEBI:30616"/>
        <dbReference type="ChEBI" id="CHEBI:43474"/>
        <dbReference type="ChEBI" id="CHEBI:57791"/>
        <dbReference type="ChEBI" id="CHEBI:83900"/>
        <dbReference type="ChEBI" id="CHEBI:83905"/>
        <dbReference type="ChEBI" id="CHEBI:456216"/>
        <dbReference type="EC" id="6.3.2.13"/>
    </reaction>
</comment>
<dbReference type="SUPFAM" id="SSF53244">
    <property type="entry name" value="MurD-like peptide ligases, peptide-binding domain"/>
    <property type="match status" value="1"/>
</dbReference>
<feature type="binding site" evidence="7">
    <location>
        <position position="185"/>
    </location>
    <ligand>
        <name>UDP-N-acetyl-alpha-D-muramoyl-L-alanyl-D-glutamate</name>
        <dbReference type="ChEBI" id="CHEBI:83900"/>
    </ligand>
</feature>
<dbReference type="NCBIfam" id="NF001126">
    <property type="entry name" value="PRK00139.1-4"/>
    <property type="match status" value="1"/>
</dbReference>
<feature type="domain" description="Mur ligase central" evidence="11">
    <location>
        <begin position="114"/>
        <end position="311"/>
    </location>
</feature>
<dbReference type="NCBIfam" id="TIGR01085">
    <property type="entry name" value="murE"/>
    <property type="match status" value="1"/>
</dbReference>
<keyword evidence="3 7" id="KW-0133">Cell shape</keyword>
<dbReference type="PATRIC" id="fig|999894.6.peg.1758"/>
<dbReference type="EC" id="6.3.2.13" evidence="7"/>
<evidence type="ECO:0000256" key="3">
    <source>
        <dbReference type="ARBA" id="ARBA00022960"/>
    </source>
</evidence>
<organism evidence="12 13">
    <name type="scientific">Thermosulfurimonas dismutans</name>
    <dbReference type="NCBI Taxonomy" id="999894"/>
    <lineage>
        <taxon>Bacteria</taxon>
        <taxon>Pseudomonadati</taxon>
        <taxon>Thermodesulfobacteriota</taxon>
        <taxon>Thermodesulfobacteria</taxon>
        <taxon>Thermodesulfobacteriales</taxon>
        <taxon>Thermodesulfobacteriaceae</taxon>
        <taxon>Thermosulfurimonas</taxon>
    </lineage>
</organism>
<evidence type="ECO:0000259" key="9">
    <source>
        <dbReference type="Pfam" id="PF01225"/>
    </source>
</evidence>
<feature type="binding site" evidence="7">
    <location>
        <position position="462"/>
    </location>
    <ligand>
        <name>meso-2,6-diaminopimelate</name>
        <dbReference type="ChEBI" id="CHEBI:57791"/>
    </ligand>
</feature>
<dbReference type="STRING" id="999894.TDIS_1760"/>
<dbReference type="InterPro" id="IPR036615">
    <property type="entry name" value="Mur_ligase_C_dom_sf"/>
</dbReference>
<protein>
    <recommendedName>
        <fullName evidence="7">UDP-N-acetylmuramoyl-L-alanyl-D-glutamate--2,6-diaminopimelate ligase</fullName>
        <ecNumber evidence="7">6.3.2.13</ecNumber>
    </recommendedName>
    <alternativeName>
        <fullName evidence="7">Meso-A2pm-adding enzyme</fullName>
    </alternativeName>
    <alternativeName>
        <fullName evidence="7">Meso-diaminopimelate-adding enzyme</fullName>
    </alternativeName>
    <alternativeName>
        <fullName evidence="7">UDP-MurNAc-L-Ala-D-Glu:meso-diaminopimelate ligase</fullName>
    </alternativeName>
    <alternativeName>
        <fullName evidence="7">UDP-MurNAc-tripeptide synthetase</fullName>
    </alternativeName>
    <alternativeName>
        <fullName evidence="7">UDP-N-acetylmuramyl-tripeptide synthetase</fullName>
    </alternativeName>
</protein>
<keyword evidence="7" id="KW-0547">Nucleotide-binding</keyword>
<dbReference type="PANTHER" id="PTHR23135">
    <property type="entry name" value="MUR LIGASE FAMILY MEMBER"/>
    <property type="match status" value="1"/>
</dbReference>
<sequence length="497" mass="54761">MSFICAMKLEALLQDFEVREVRGSLEVEIAGLEEDSRRLAPGYLFVARRGTRVDGHAFIREAVARGAVAVVREDELDSKLPVTQIRVADSAEALGRLCAAFYGHPERRLALIGITGTNGKSSVAWMLRTALRRAWGSCGLIGTLLYDTGGRVRKALETTPPPVTLYALLSEMVKNGAETAVLEVSSHALDQKRVAGLVFQIGVFTNLSWDHLDYHGDFETYFATKKKLFMEYLASDGLAVVNVTDPWGKRLVEDLPKGMSVFAVGRDFTGEILSRSKGLKLRILEPEGEFIVETGLFGDFQKENLLLVWAVLRGLGYRPEEVAKFLSGVSAPPGRLEPVAQFRQARIFVDYAHTPEALRTALLSVRKLASGKVLCVFGCGGNRDPGKRPFMGRVAAELADRLFITSDNPRFEDPEKIIRDILTGINGSASYRVILDRREALRIAISELSPGDVLLVAGKGHEDYQEIQGKRYPFSDAEEIRHIVAELRAAEKALGGN</sequence>
<proteinExistence type="inferred from homology"/>
<dbReference type="SUPFAM" id="SSF53623">
    <property type="entry name" value="MurD-like peptide ligases, catalytic domain"/>
    <property type="match status" value="1"/>
</dbReference>
<dbReference type="Pfam" id="PF08245">
    <property type="entry name" value="Mur_ligase_M"/>
    <property type="match status" value="1"/>
</dbReference>
<dbReference type="Gene3D" id="3.40.1390.10">
    <property type="entry name" value="MurE/MurF, N-terminal domain"/>
    <property type="match status" value="1"/>
</dbReference>
<accession>A0A179D234</accession>
<feature type="binding site" evidence="7">
    <location>
        <position position="191"/>
    </location>
    <ligand>
        <name>UDP-N-acetyl-alpha-D-muramoyl-L-alanyl-D-glutamate</name>
        <dbReference type="ChEBI" id="CHEBI:83900"/>
    </ligand>
</feature>
<comment type="function">
    <text evidence="7">Catalyzes the addition of meso-diaminopimelic acid to the nucleotide precursor UDP-N-acetylmuramoyl-L-alanyl-D-glutamate (UMAG) in the biosynthesis of bacterial cell-wall peptidoglycan.</text>
</comment>
<dbReference type="NCBIfam" id="NF001124">
    <property type="entry name" value="PRK00139.1-2"/>
    <property type="match status" value="1"/>
</dbReference>
<comment type="similarity">
    <text evidence="1 7">Belongs to the MurCDEF family. MurE subfamily.</text>
</comment>
<feature type="domain" description="Mur ligase C-terminal" evidence="10">
    <location>
        <begin position="334"/>
        <end position="460"/>
    </location>
</feature>
<feature type="modified residue" description="N6-carboxylysine" evidence="7">
    <location>
        <position position="225"/>
    </location>
</feature>
<evidence type="ECO:0000259" key="11">
    <source>
        <dbReference type="Pfam" id="PF08245"/>
    </source>
</evidence>
<keyword evidence="7" id="KW-0963">Cytoplasm</keyword>
<evidence type="ECO:0000256" key="5">
    <source>
        <dbReference type="ARBA" id="ARBA00023306"/>
    </source>
</evidence>
<evidence type="ECO:0000256" key="2">
    <source>
        <dbReference type="ARBA" id="ARBA00022618"/>
    </source>
</evidence>
<dbReference type="AlphaFoldDB" id="A0A179D234"/>
<feature type="domain" description="Mur ligase N-terminal catalytic" evidence="9">
    <location>
        <begin position="29"/>
        <end position="102"/>
    </location>
</feature>
<keyword evidence="13" id="KW-1185">Reference proteome</keyword>
<keyword evidence="7" id="KW-0067">ATP-binding</keyword>
<keyword evidence="2 7" id="KW-0132">Cell division</keyword>
<dbReference type="UniPathway" id="UPA00219"/>
<dbReference type="HAMAP" id="MF_00208">
    <property type="entry name" value="MurE"/>
    <property type="match status" value="1"/>
</dbReference>
<dbReference type="GO" id="GO:0008765">
    <property type="term" value="F:UDP-N-acetylmuramoylalanyl-D-glutamate-2,6-diaminopimelate ligase activity"/>
    <property type="evidence" value="ECO:0007669"/>
    <property type="project" value="UniProtKB-UniRule"/>
</dbReference>
<feature type="binding site" evidence="7">
    <location>
        <position position="458"/>
    </location>
    <ligand>
        <name>meso-2,6-diaminopimelate</name>
        <dbReference type="ChEBI" id="CHEBI:57791"/>
    </ligand>
</feature>
<evidence type="ECO:0000259" key="10">
    <source>
        <dbReference type="Pfam" id="PF02875"/>
    </source>
</evidence>
<evidence type="ECO:0000313" key="13">
    <source>
        <dbReference type="Proteomes" id="UP000078390"/>
    </source>
</evidence>
<dbReference type="Proteomes" id="UP000078390">
    <property type="component" value="Unassembled WGS sequence"/>
</dbReference>
<keyword evidence="7" id="KW-0460">Magnesium</keyword>